<feature type="transmembrane region" description="Helical" evidence="7">
    <location>
        <begin position="193"/>
        <end position="214"/>
    </location>
</feature>
<keyword evidence="2" id="KW-0813">Transport</keyword>
<dbReference type="InterPro" id="IPR038770">
    <property type="entry name" value="Na+/solute_symporter_sf"/>
</dbReference>
<gene>
    <name evidence="9" type="ORF">LVJ94_47760</name>
</gene>
<evidence type="ECO:0000256" key="6">
    <source>
        <dbReference type="ARBA" id="ARBA00023136"/>
    </source>
</evidence>
<protein>
    <submittedName>
        <fullName evidence="9">Cation:proton antiporter</fullName>
    </submittedName>
</protein>
<name>A0ABZ2L151_9BACT</name>
<comment type="subcellular location">
    <subcellularLocation>
        <location evidence="1">Membrane</location>
        <topology evidence="1">Multi-pass membrane protein</topology>
    </subcellularLocation>
</comment>
<evidence type="ECO:0000256" key="2">
    <source>
        <dbReference type="ARBA" id="ARBA00022448"/>
    </source>
</evidence>
<dbReference type="PANTHER" id="PTHR32468">
    <property type="entry name" value="CATION/H + ANTIPORTER"/>
    <property type="match status" value="1"/>
</dbReference>
<keyword evidence="5" id="KW-0406">Ion transport</keyword>
<keyword evidence="6 7" id="KW-0472">Membrane</keyword>
<dbReference type="Pfam" id="PF00999">
    <property type="entry name" value="Na_H_Exchanger"/>
    <property type="match status" value="1"/>
</dbReference>
<proteinExistence type="predicted"/>
<dbReference type="Proteomes" id="UP001374803">
    <property type="component" value="Chromosome"/>
</dbReference>
<feature type="transmembrane region" description="Helical" evidence="7">
    <location>
        <begin position="63"/>
        <end position="84"/>
    </location>
</feature>
<dbReference type="PANTHER" id="PTHR32468:SF0">
    <property type="entry name" value="K(+)_H(+) ANTIPORTER 1"/>
    <property type="match status" value="1"/>
</dbReference>
<dbReference type="RefSeq" id="WP_394834222.1">
    <property type="nucleotide sequence ID" value="NZ_CP089929.1"/>
</dbReference>
<feature type="transmembrane region" description="Helical" evidence="7">
    <location>
        <begin position="262"/>
        <end position="280"/>
    </location>
</feature>
<evidence type="ECO:0000256" key="4">
    <source>
        <dbReference type="ARBA" id="ARBA00022989"/>
    </source>
</evidence>
<evidence type="ECO:0000256" key="3">
    <source>
        <dbReference type="ARBA" id="ARBA00022692"/>
    </source>
</evidence>
<sequence length="482" mass="50876">MDRLGGVLAGHWKSAFAYTAMLGGSLGAFHLICKRGEMLTAAPPVSGQALLASVATKTAGHPLLHVLIALVAIIIAAGLVGTVFRYLGQPPVIGEVIAGIMLGPSLLGRVAPSAQQMLFPAEITPLLGILSQIGVVLFMFIVGVEFDTGALKKRGHTSVAISHASIVTPFVLGTLLALVLYPKFSSSDVPFAHFALFMGVSMSITAFPVLARILRDRQLQSTKLGVVALTCAAVDDVTAWCLLALIVTIARRSGVSQAAMTFALSGAFIAFMMVAGRPALRWLAMKHEESRDGFSYKTMAIVLVALLVSAIATEAIGVHALFGAFVFGAFIPSHSKLAKDMETQISGLVRVLLLPAFFAFTGLRTQIGLIDTTTQWLFCGGIVAVAVLGKFGGSFGAAALTGLGWRDAAAIGALMNTRGLMELVVLNLGLDLQVISPTIYAMMVIMALVTTFMTAPVLTLLRWTEDRREATALISHAEPTRE</sequence>
<accession>A0ABZ2L151</accession>
<evidence type="ECO:0000256" key="1">
    <source>
        <dbReference type="ARBA" id="ARBA00004141"/>
    </source>
</evidence>
<evidence type="ECO:0000256" key="7">
    <source>
        <dbReference type="SAM" id="Phobius"/>
    </source>
</evidence>
<evidence type="ECO:0000259" key="8">
    <source>
        <dbReference type="Pfam" id="PF00999"/>
    </source>
</evidence>
<evidence type="ECO:0000313" key="10">
    <source>
        <dbReference type="Proteomes" id="UP001374803"/>
    </source>
</evidence>
<feature type="transmembrane region" description="Helical" evidence="7">
    <location>
        <begin position="126"/>
        <end position="146"/>
    </location>
</feature>
<feature type="transmembrane region" description="Helical" evidence="7">
    <location>
        <begin position="343"/>
        <end position="363"/>
    </location>
</feature>
<dbReference type="InterPro" id="IPR050794">
    <property type="entry name" value="CPA2_transporter"/>
</dbReference>
<feature type="transmembrane region" description="Helical" evidence="7">
    <location>
        <begin position="158"/>
        <end position="181"/>
    </location>
</feature>
<feature type="transmembrane region" description="Helical" evidence="7">
    <location>
        <begin position="15"/>
        <end position="33"/>
    </location>
</feature>
<feature type="transmembrane region" description="Helical" evidence="7">
    <location>
        <begin position="439"/>
        <end position="461"/>
    </location>
</feature>
<feature type="transmembrane region" description="Helical" evidence="7">
    <location>
        <begin position="375"/>
        <end position="400"/>
    </location>
</feature>
<feature type="transmembrane region" description="Helical" evidence="7">
    <location>
        <begin position="226"/>
        <end position="250"/>
    </location>
</feature>
<evidence type="ECO:0000256" key="5">
    <source>
        <dbReference type="ARBA" id="ARBA00023065"/>
    </source>
</evidence>
<organism evidence="9 10">
    <name type="scientific">Pendulispora rubella</name>
    <dbReference type="NCBI Taxonomy" id="2741070"/>
    <lineage>
        <taxon>Bacteria</taxon>
        <taxon>Pseudomonadati</taxon>
        <taxon>Myxococcota</taxon>
        <taxon>Myxococcia</taxon>
        <taxon>Myxococcales</taxon>
        <taxon>Sorangiineae</taxon>
        <taxon>Pendulisporaceae</taxon>
        <taxon>Pendulispora</taxon>
    </lineage>
</organism>
<keyword evidence="3 7" id="KW-0812">Transmembrane</keyword>
<dbReference type="EMBL" id="CP089983">
    <property type="protein sequence ID" value="WXB04578.1"/>
    <property type="molecule type" value="Genomic_DNA"/>
</dbReference>
<dbReference type="InterPro" id="IPR006153">
    <property type="entry name" value="Cation/H_exchanger_TM"/>
</dbReference>
<dbReference type="Gene3D" id="1.20.1530.20">
    <property type="match status" value="1"/>
</dbReference>
<keyword evidence="10" id="KW-1185">Reference proteome</keyword>
<feature type="domain" description="Cation/H+ exchanger transmembrane" evidence="8">
    <location>
        <begin position="77"/>
        <end position="458"/>
    </location>
</feature>
<keyword evidence="4 7" id="KW-1133">Transmembrane helix</keyword>
<reference evidence="9" key="1">
    <citation type="submission" date="2021-12" db="EMBL/GenBank/DDBJ databases">
        <title>Discovery of the Pendulisporaceae a myxobacterial family with distinct sporulation behavior and unique specialized metabolism.</title>
        <authorList>
            <person name="Garcia R."/>
            <person name="Popoff A."/>
            <person name="Bader C.D."/>
            <person name="Loehr J."/>
            <person name="Walesch S."/>
            <person name="Walt C."/>
            <person name="Boldt J."/>
            <person name="Bunk B."/>
            <person name="Haeckl F.J.F.P.J."/>
            <person name="Gunesch A.P."/>
            <person name="Birkelbach J."/>
            <person name="Nuebel U."/>
            <person name="Pietschmann T."/>
            <person name="Bach T."/>
            <person name="Mueller R."/>
        </authorList>
    </citation>
    <scope>NUCLEOTIDE SEQUENCE</scope>
    <source>
        <strain evidence="9">MSr11367</strain>
    </source>
</reference>
<feature type="transmembrane region" description="Helical" evidence="7">
    <location>
        <begin position="301"/>
        <end position="331"/>
    </location>
</feature>
<evidence type="ECO:0000313" key="9">
    <source>
        <dbReference type="EMBL" id="WXB04578.1"/>
    </source>
</evidence>